<evidence type="ECO:0000259" key="5">
    <source>
        <dbReference type="Pfam" id="PF06803"/>
    </source>
</evidence>
<dbReference type="RefSeq" id="WP_088572113.1">
    <property type="nucleotide sequence ID" value="NZ_FYEK01000066.1"/>
</dbReference>
<dbReference type="InterPro" id="IPR010652">
    <property type="entry name" value="DUF1232"/>
</dbReference>
<gene>
    <name evidence="6" type="ORF">SAMN02746019_00016740</name>
</gene>
<dbReference type="EMBL" id="FYEK01000066">
    <property type="protein sequence ID" value="SNB72894.1"/>
    <property type="molecule type" value="Genomic_DNA"/>
</dbReference>
<dbReference type="Pfam" id="PF06803">
    <property type="entry name" value="DUF1232"/>
    <property type="match status" value="1"/>
</dbReference>
<dbReference type="Proteomes" id="UP000197025">
    <property type="component" value="Unassembled WGS sequence"/>
</dbReference>
<sequence>MGRGGSWGRIIRDLWRIWRLWRDPRTPGWVKALPLLVLLYILSPIDFMPDLMIPGLGSLDDLVLALLALRVLLDLAPPAERPPTRSGEVIDATYRVLEE</sequence>
<feature type="domain" description="DUF1232" evidence="5">
    <location>
        <begin position="30"/>
        <end position="67"/>
    </location>
</feature>
<reference evidence="7" key="1">
    <citation type="submission" date="2017-06" db="EMBL/GenBank/DDBJ databases">
        <authorList>
            <person name="Varghese N."/>
            <person name="Submissions S."/>
        </authorList>
    </citation>
    <scope>NUCLEOTIDE SEQUENCE [LARGE SCALE GENOMIC DNA]</scope>
    <source>
        <strain evidence="7">JAD2</strain>
    </source>
</reference>
<name>A0A212RK85_9CHLR</name>
<keyword evidence="3" id="KW-1133">Transmembrane helix</keyword>
<evidence type="ECO:0000256" key="2">
    <source>
        <dbReference type="ARBA" id="ARBA00022692"/>
    </source>
</evidence>
<evidence type="ECO:0000256" key="1">
    <source>
        <dbReference type="ARBA" id="ARBA00004127"/>
    </source>
</evidence>
<keyword evidence="2" id="KW-0812">Transmembrane</keyword>
<evidence type="ECO:0000256" key="3">
    <source>
        <dbReference type="ARBA" id="ARBA00022989"/>
    </source>
</evidence>
<evidence type="ECO:0000313" key="7">
    <source>
        <dbReference type="Proteomes" id="UP000197025"/>
    </source>
</evidence>
<evidence type="ECO:0000256" key="4">
    <source>
        <dbReference type="ARBA" id="ARBA00023136"/>
    </source>
</evidence>
<keyword evidence="7" id="KW-1185">Reference proteome</keyword>
<keyword evidence="4" id="KW-0472">Membrane</keyword>
<comment type="subcellular location">
    <subcellularLocation>
        <location evidence="1">Endomembrane system</location>
        <topology evidence="1">Multi-pass membrane protein</topology>
    </subcellularLocation>
</comment>
<evidence type="ECO:0000313" key="6">
    <source>
        <dbReference type="EMBL" id="SNB72894.1"/>
    </source>
</evidence>
<organism evidence="6 7">
    <name type="scientific">Thermoflexus hugenholtzii JAD2</name>
    <dbReference type="NCBI Taxonomy" id="877466"/>
    <lineage>
        <taxon>Bacteria</taxon>
        <taxon>Bacillati</taxon>
        <taxon>Chloroflexota</taxon>
        <taxon>Thermoflexia</taxon>
        <taxon>Thermoflexales</taxon>
        <taxon>Thermoflexaceae</taxon>
        <taxon>Thermoflexus</taxon>
    </lineage>
</organism>
<proteinExistence type="predicted"/>
<dbReference type="InParanoid" id="A0A212RK85"/>
<accession>A0A212RK85</accession>
<dbReference type="AlphaFoldDB" id="A0A212RK85"/>
<protein>
    <submittedName>
        <fullName evidence="6">Uncharacterized conserved protein</fullName>
    </submittedName>
</protein>
<dbReference type="GO" id="GO:0012505">
    <property type="term" value="C:endomembrane system"/>
    <property type="evidence" value="ECO:0007669"/>
    <property type="project" value="UniProtKB-SubCell"/>
</dbReference>